<dbReference type="InterPro" id="IPR014776">
    <property type="entry name" value="4pyrrole_Mease_sub2"/>
</dbReference>
<name>A0A136KKE7_9BACT</name>
<keyword evidence="5 6" id="KW-0949">S-adenosyl-L-methionine</keyword>
<dbReference type="PIRSF" id="PIRSF005917">
    <property type="entry name" value="MTase_YraL"/>
    <property type="match status" value="1"/>
</dbReference>
<dbReference type="Pfam" id="PF00590">
    <property type="entry name" value="TP_methylase"/>
    <property type="match status" value="1"/>
</dbReference>
<dbReference type="InterPro" id="IPR014777">
    <property type="entry name" value="4pyrrole_Mease_sub1"/>
</dbReference>
<dbReference type="AlphaFoldDB" id="A0A136KKE7"/>
<keyword evidence="3 6" id="KW-0489">Methyltransferase</keyword>
<protein>
    <recommendedName>
        <fullName evidence="6">Ribosomal RNA small subunit methyltransferase I</fullName>
        <ecNumber evidence="6">2.1.1.198</ecNumber>
    </recommendedName>
    <alternativeName>
        <fullName evidence="6">16S rRNA 2'-O-ribose C1402 methyltransferase</fullName>
    </alternativeName>
    <alternativeName>
        <fullName evidence="6">rRNA (cytidine-2'-O-)-methyltransferase RsmI</fullName>
    </alternativeName>
</protein>
<dbReference type="InterPro" id="IPR000878">
    <property type="entry name" value="4pyrrol_Mease"/>
</dbReference>
<keyword evidence="2 6" id="KW-0698">rRNA processing</keyword>
<dbReference type="SUPFAM" id="SSF53790">
    <property type="entry name" value="Tetrapyrrole methylase"/>
    <property type="match status" value="1"/>
</dbReference>
<dbReference type="Proteomes" id="UP000070449">
    <property type="component" value="Unassembled WGS sequence"/>
</dbReference>
<dbReference type="EMBL" id="JYPD01000011">
    <property type="protein sequence ID" value="KXK09870.1"/>
    <property type="molecule type" value="Genomic_DNA"/>
</dbReference>
<dbReference type="Gene3D" id="3.40.1010.10">
    <property type="entry name" value="Cobalt-precorrin-4 Transmethylase, Domain 1"/>
    <property type="match status" value="1"/>
</dbReference>
<dbReference type="GO" id="GO:0005737">
    <property type="term" value="C:cytoplasm"/>
    <property type="evidence" value="ECO:0007669"/>
    <property type="project" value="UniProtKB-SubCell"/>
</dbReference>
<dbReference type="GO" id="GO:0070677">
    <property type="term" value="F:rRNA (cytosine-2'-O-)-methyltransferase activity"/>
    <property type="evidence" value="ECO:0007669"/>
    <property type="project" value="UniProtKB-UniRule"/>
</dbReference>
<evidence type="ECO:0000259" key="7">
    <source>
        <dbReference type="Pfam" id="PF00590"/>
    </source>
</evidence>
<comment type="catalytic activity">
    <reaction evidence="6">
        <text>cytidine(1402) in 16S rRNA + S-adenosyl-L-methionine = 2'-O-methylcytidine(1402) in 16S rRNA + S-adenosyl-L-homocysteine + H(+)</text>
        <dbReference type="Rhea" id="RHEA:42924"/>
        <dbReference type="Rhea" id="RHEA-COMP:10285"/>
        <dbReference type="Rhea" id="RHEA-COMP:10286"/>
        <dbReference type="ChEBI" id="CHEBI:15378"/>
        <dbReference type="ChEBI" id="CHEBI:57856"/>
        <dbReference type="ChEBI" id="CHEBI:59789"/>
        <dbReference type="ChEBI" id="CHEBI:74495"/>
        <dbReference type="ChEBI" id="CHEBI:82748"/>
        <dbReference type="EC" id="2.1.1.198"/>
    </reaction>
</comment>
<gene>
    <name evidence="6 8" type="primary">rsmI</name>
    <name evidence="8" type="ORF">UZ20_WS6002000178</name>
</gene>
<evidence type="ECO:0000256" key="5">
    <source>
        <dbReference type="ARBA" id="ARBA00022691"/>
    </source>
</evidence>
<comment type="similarity">
    <text evidence="6">Belongs to the methyltransferase superfamily. RsmI family.</text>
</comment>
<dbReference type="PANTHER" id="PTHR46111">
    <property type="entry name" value="RIBOSOMAL RNA SMALL SUBUNIT METHYLTRANSFERASE I"/>
    <property type="match status" value="1"/>
</dbReference>
<reference evidence="8 9" key="1">
    <citation type="submission" date="2015-02" db="EMBL/GenBank/DDBJ databases">
        <title>Improved understanding of the partial-nitritation anammox process through 23 genomes representing the majority of the microbial community.</title>
        <authorList>
            <person name="Speth D.R."/>
            <person name="In T Zandt M."/>
            <person name="Guerrero Cruz S."/>
            <person name="Jetten M.S."/>
            <person name="Dutilh B.E."/>
        </authorList>
    </citation>
    <scope>NUCLEOTIDE SEQUENCE [LARGE SCALE GENOMIC DNA]</scope>
    <source>
        <strain evidence="8">OLB21</strain>
    </source>
</reference>
<dbReference type="PANTHER" id="PTHR46111:SF1">
    <property type="entry name" value="RIBOSOMAL RNA SMALL SUBUNIT METHYLTRANSFERASE I"/>
    <property type="match status" value="1"/>
</dbReference>
<accession>A0A136KKE7</accession>
<dbReference type="HAMAP" id="MF_01877">
    <property type="entry name" value="16SrRNA_methyltr_I"/>
    <property type="match status" value="1"/>
</dbReference>
<evidence type="ECO:0000313" key="8">
    <source>
        <dbReference type="EMBL" id="KXK09870.1"/>
    </source>
</evidence>
<dbReference type="InterPro" id="IPR018063">
    <property type="entry name" value="SAM_MeTrfase_RsmI_CS"/>
</dbReference>
<sequence length="227" mass="25206">MKHPLAVLAVPIGNLEDISKRAISYLADADYIFAEDTRRTKKLIELLKISTNASIKSYREQNHDIAAPLIKKCIDSGAKVVLVSDSGTPAISDPGYLLIEDLRQHGYEVIAVPGPSSVIAALSIAGISTEKFLFLGFFPKKGNKRFEELDQARQIRATWVLLESPQRITKTLKILADKYGDSLKVAAIKEISKLHERTFYGNISEVYAQVCKSNTKGEWVLVGRFVE</sequence>
<keyword evidence="1 6" id="KW-0963">Cytoplasm</keyword>
<dbReference type="EC" id="2.1.1.198" evidence="6"/>
<dbReference type="PATRIC" id="fig|1617427.3.peg.192"/>
<comment type="subcellular location">
    <subcellularLocation>
        <location evidence="6">Cytoplasm</location>
    </subcellularLocation>
</comment>
<feature type="domain" description="Tetrapyrrole methylase" evidence="7">
    <location>
        <begin position="5"/>
        <end position="206"/>
    </location>
</feature>
<comment type="caution">
    <text evidence="8">The sequence shown here is derived from an EMBL/GenBank/DDBJ whole genome shotgun (WGS) entry which is preliminary data.</text>
</comment>
<organism evidence="8 9">
    <name type="scientific">candidate division WS6 bacterium OLB21</name>
    <dbReference type="NCBI Taxonomy" id="1617427"/>
    <lineage>
        <taxon>Bacteria</taxon>
        <taxon>Candidatus Dojkabacteria</taxon>
    </lineage>
</organism>
<dbReference type="InterPro" id="IPR008189">
    <property type="entry name" value="rRNA_ssu_MeTfrase_I"/>
</dbReference>
<evidence type="ECO:0000256" key="4">
    <source>
        <dbReference type="ARBA" id="ARBA00022679"/>
    </source>
</evidence>
<keyword evidence="4 6" id="KW-0808">Transferase</keyword>
<dbReference type="PROSITE" id="PS01296">
    <property type="entry name" value="RSMI"/>
    <property type="match status" value="1"/>
</dbReference>
<dbReference type="Gene3D" id="3.30.950.10">
    <property type="entry name" value="Methyltransferase, Cobalt-precorrin-4 Transmethylase, Domain 2"/>
    <property type="match status" value="1"/>
</dbReference>
<evidence type="ECO:0000256" key="1">
    <source>
        <dbReference type="ARBA" id="ARBA00022490"/>
    </source>
</evidence>
<proteinExistence type="inferred from homology"/>
<evidence type="ECO:0000313" key="9">
    <source>
        <dbReference type="Proteomes" id="UP000070449"/>
    </source>
</evidence>
<dbReference type="InterPro" id="IPR035996">
    <property type="entry name" value="4pyrrol_Methylase_sf"/>
</dbReference>
<dbReference type="CDD" id="cd11648">
    <property type="entry name" value="RsmI"/>
    <property type="match status" value="1"/>
</dbReference>
<evidence type="ECO:0000256" key="3">
    <source>
        <dbReference type="ARBA" id="ARBA00022603"/>
    </source>
</evidence>
<evidence type="ECO:0000256" key="6">
    <source>
        <dbReference type="HAMAP-Rule" id="MF_01877"/>
    </source>
</evidence>
<dbReference type="STRING" id="1617427.UZ20_WS6002000178"/>
<dbReference type="NCBIfam" id="TIGR00096">
    <property type="entry name" value="16S rRNA (cytidine(1402)-2'-O)-methyltransferase"/>
    <property type="match status" value="1"/>
</dbReference>
<comment type="function">
    <text evidence="6">Catalyzes the 2'-O-methylation of the ribose of cytidine 1402 (C1402) in 16S rRNA.</text>
</comment>
<evidence type="ECO:0000256" key="2">
    <source>
        <dbReference type="ARBA" id="ARBA00022552"/>
    </source>
</evidence>